<dbReference type="GO" id="GO:0000976">
    <property type="term" value="F:transcription cis-regulatory region binding"/>
    <property type="evidence" value="ECO:0007669"/>
    <property type="project" value="TreeGrafter"/>
</dbReference>
<keyword evidence="1" id="KW-0678">Repressor</keyword>
<dbReference type="PANTHER" id="PTHR30055:SF226">
    <property type="entry name" value="HTH-TYPE TRANSCRIPTIONAL REGULATOR PKSA"/>
    <property type="match status" value="1"/>
</dbReference>
<evidence type="ECO:0000256" key="5">
    <source>
        <dbReference type="PROSITE-ProRule" id="PRU00335"/>
    </source>
</evidence>
<dbReference type="EMBL" id="JRZE01000001">
    <property type="protein sequence ID" value="KHF46093.1"/>
    <property type="molecule type" value="Genomic_DNA"/>
</dbReference>
<evidence type="ECO:0000313" key="8">
    <source>
        <dbReference type="Proteomes" id="UP000030848"/>
    </source>
</evidence>
<protein>
    <recommendedName>
        <fullName evidence="6">HTH tetR-type domain-containing protein</fullName>
    </recommendedName>
</protein>
<dbReference type="OrthoDB" id="9816296at2"/>
<dbReference type="Pfam" id="PF13977">
    <property type="entry name" value="TetR_C_6"/>
    <property type="match status" value="1"/>
</dbReference>
<evidence type="ECO:0000256" key="3">
    <source>
        <dbReference type="ARBA" id="ARBA00023125"/>
    </source>
</evidence>
<dbReference type="RefSeq" id="WP_037307808.1">
    <property type="nucleotide sequence ID" value="NZ_FOWS01000003.1"/>
</dbReference>
<evidence type="ECO:0000256" key="2">
    <source>
        <dbReference type="ARBA" id="ARBA00023015"/>
    </source>
</evidence>
<dbReference type="AlphaFoldDB" id="A0A837DDW8"/>
<dbReference type="InterPro" id="IPR039538">
    <property type="entry name" value="BetI_C"/>
</dbReference>
<gene>
    <name evidence="7" type="ORF">MINT15_03940</name>
</gene>
<name>A0A837DDW8_9PSEU</name>
<evidence type="ECO:0000313" key="7">
    <source>
        <dbReference type="EMBL" id="KHF46093.1"/>
    </source>
</evidence>
<evidence type="ECO:0000259" key="6">
    <source>
        <dbReference type="PROSITE" id="PS50977"/>
    </source>
</evidence>
<feature type="domain" description="HTH tetR-type" evidence="6">
    <location>
        <begin position="8"/>
        <end position="68"/>
    </location>
</feature>
<organism evidence="7 8">
    <name type="scientific">Saccharomonospora viridis</name>
    <dbReference type="NCBI Taxonomy" id="1852"/>
    <lineage>
        <taxon>Bacteria</taxon>
        <taxon>Bacillati</taxon>
        <taxon>Actinomycetota</taxon>
        <taxon>Actinomycetes</taxon>
        <taxon>Pseudonocardiales</taxon>
        <taxon>Pseudonocardiaceae</taxon>
        <taxon>Saccharomonospora</taxon>
    </lineage>
</organism>
<reference evidence="7 8" key="1">
    <citation type="submission" date="2014-10" db="EMBL/GenBank/DDBJ databases">
        <title>Genome sequence of Micropolyspora internatus JCM3315.</title>
        <authorList>
            <person name="Shin S.-K."/>
            <person name="Yi H."/>
        </authorList>
    </citation>
    <scope>NUCLEOTIDE SEQUENCE [LARGE SCALE GENOMIC DNA]</scope>
    <source>
        <strain evidence="7 8">JCM 3315</strain>
    </source>
</reference>
<keyword evidence="4" id="KW-0804">Transcription</keyword>
<comment type="caution">
    <text evidence="7">The sequence shown here is derived from an EMBL/GenBank/DDBJ whole genome shotgun (WGS) entry which is preliminary data.</text>
</comment>
<dbReference type="InterPro" id="IPR009057">
    <property type="entry name" value="Homeodomain-like_sf"/>
</dbReference>
<dbReference type="InterPro" id="IPR001647">
    <property type="entry name" value="HTH_TetR"/>
</dbReference>
<dbReference type="GO" id="GO:0003700">
    <property type="term" value="F:DNA-binding transcription factor activity"/>
    <property type="evidence" value="ECO:0007669"/>
    <property type="project" value="TreeGrafter"/>
</dbReference>
<dbReference type="SUPFAM" id="SSF46689">
    <property type="entry name" value="Homeodomain-like"/>
    <property type="match status" value="1"/>
</dbReference>
<dbReference type="InterPro" id="IPR036271">
    <property type="entry name" value="Tet_transcr_reg_TetR-rel_C_sf"/>
</dbReference>
<proteinExistence type="predicted"/>
<feature type="DNA-binding region" description="H-T-H motif" evidence="5">
    <location>
        <begin position="31"/>
        <end position="50"/>
    </location>
</feature>
<dbReference type="SUPFAM" id="SSF48498">
    <property type="entry name" value="Tetracyclin repressor-like, C-terminal domain"/>
    <property type="match status" value="1"/>
</dbReference>
<evidence type="ECO:0000256" key="1">
    <source>
        <dbReference type="ARBA" id="ARBA00022491"/>
    </source>
</evidence>
<dbReference type="PANTHER" id="PTHR30055">
    <property type="entry name" value="HTH-TYPE TRANSCRIPTIONAL REGULATOR RUTR"/>
    <property type="match status" value="1"/>
</dbReference>
<dbReference type="Gene3D" id="1.10.357.10">
    <property type="entry name" value="Tetracycline Repressor, domain 2"/>
    <property type="match status" value="1"/>
</dbReference>
<keyword evidence="2" id="KW-0805">Transcription regulation</keyword>
<dbReference type="Proteomes" id="UP000030848">
    <property type="component" value="Unassembled WGS sequence"/>
</dbReference>
<keyword evidence="3 5" id="KW-0238">DNA-binding</keyword>
<accession>A0A837DDW8</accession>
<sequence>MPKIVDHEERRSRVAEAVCRLIARGGFEAVTLRAVAAETNSSLGAVQHYLKTRDDMLMAALQHISHSVTTRAENVNPEQDWRDAFRDLLAQFLPLDQTRRIEGRVWLAFTAQAVVNPRLGEALREANTTSHTNLTRLLARARDAGLIHPDLDPADTATDLLALVDGLTMQGLTDPDRFPPAHLIAVLERHIARLPAGSAPSER</sequence>
<evidence type="ECO:0000256" key="4">
    <source>
        <dbReference type="ARBA" id="ARBA00023163"/>
    </source>
</evidence>
<dbReference type="PROSITE" id="PS50977">
    <property type="entry name" value="HTH_TETR_2"/>
    <property type="match status" value="1"/>
</dbReference>
<dbReference type="InterPro" id="IPR050109">
    <property type="entry name" value="HTH-type_TetR-like_transc_reg"/>
</dbReference>